<dbReference type="InterPro" id="IPR003661">
    <property type="entry name" value="HisK_dim/P_dom"/>
</dbReference>
<dbReference type="PROSITE" id="PS50112">
    <property type="entry name" value="PAS"/>
    <property type="match status" value="1"/>
</dbReference>
<evidence type="ECO:0000256" key="11">
    <source>
        <dbReference type="SAM" id="Phobius"/>
    </source>
</evidence>
<comment type="subcellular location">
    <subcellularLocation>
        <location evidence="2">Membrane</location>
    </subcellularLocation>
</comment>
<evidence type="ECO:0000259" key="12">
    <source>
        <dbReference type="PROSITE" id="PS50109"/>
    </source>
</evidence>
<dbReference type="Pfam" id="PF00989">
    <property type="entry name" value="PAS"/>
    <property type="match status" value="1"/>
</dbReference>
<feature type="domain" description="HAMP" evidence="15">
    <location>
        <begin position="221"/>
        <end position="273"/>
    </location>
</feature>
<dbReference type="SMART" id="SM00304">
    <property type="entry name" value="HAMP"/>
    <property type="match status" value="1"/>
</dbReference>
<keyword evidence="10" id="KW-0175">Coiled coil</keyword>
<dbReference type="SUPFAM" id="SSF47384">
    <property type="entry name" value="Homodimeric domain of signal transducing histidine kinase"/>
    <property type="match status" value="1"/>
</dbReference>
<dbReference type="Pfam" id="PF00512">
    <property type="entry name" value="HisKA"/>
    <property type="match status" value="1"/>
</dbReference>
<dbReference type="SUPFAM" id="SSF55785">
    <property type="entry name" value="PYP-like sensor domain (PAS domain)"/>
    <property type="match status" value="2"/>
</dbReference>
<dbReference type="InterPro" id="IPR013767">
    <property type="entry name" value="PAS_fold"/>
</dbReference>
<keyword evidence="8" id="KW-0067">ATP-binding</keyword>
<dbReference type="CDD" id="cd06225">
    <property type="entry name" value="HAMP"/>
    <property type="match status" value="1"/>
</dbReference>
<dbReference type="InterPro" id="IPR035965">
    <property type="entry name" value="PAS-like_dom_sf"/>
</dbReference>
<keyword evidence="6" id="KW-0547">Nucleotide-binding</keyword>
<dbReference type="CDD" id="cd00130">
    <property type="entry name" value="PAS"/>
    <property type="match status" value="1"/>
</dbReference>
<evidence type="ECO:0000256" key="2">
    <source>
        <dbReference type="ARBA" id="ARBA00004370"/>
    </source>
</evidence>
<feature type="domain" description="Histidine kinase" evidence="12">
    <location>
        <begin position="532"/>
        <end position="758"/>
    </location>
</feature>
<dbReference type="GO" id="GO:0005524">
    <property type="term" value="F:ATP binding"/>
    <property type="evidence" value="ECO:0007669"/>
    <property type="project" value="UniProtKB-KW"/>
</dbReference>
<feature type="transmembrane region" description="Helical" evidence="11">
    <location>
        <begin position="200"/>
        <end position="223"/>
    </location>
</feature>
<dbReference type="InterPro" id="IPR000014">
    <property type="entry name" value="PAS"/>
</dbReference>
<evidence type="ECO:0000256" key="3">
    <source>
        <dbReference type="ARBA" id="ARBA00012438"/>
    </source>
</evidence>
<dbReference type="SMART" id="SM00388">
    <property type="entry name" value="HisKA"/>
    <property type="match status" value="1"/>
</dbReference>
<dbReference type="GO" id="GO:0016020">
    <property type="term" value="C:membrane"/>
    <property type="evidence" value="ECO:0007669"/>
    <property type="project" value="UniProtKB-SubCell"/>
</dbReference>
<evidence type="ECO:0000256" key="6">
    <source>
        <dbReference type="ARBA" id="ARBA00022741"/>
    </source>
</evidence>
<dbReference type="SMART" id="SM00091">
    <property type="entry name" value="PAS"/>
    <property type="match status" value="1"/>
</dbReference>
<evidence type="ECO:0000256" key="1">
    <source>
        <dbReference type="ARBA" id="ARBA00000085"/>
    </source>
</evidence>
<dbReference type="PROSITE" id="PS50109">
    <property type="entry name" value="HIS_KIN"/>
    <property type="match status" value="1"/>
</dbReference>
<feature type="domain" description="PAS" evidence="13">
    <location>
        <begin position="400"/>
        <end position="458"/>
    </location>
</feature>
<keyword evidence="11" id="KW-0812">Transmembrane</keyword>
<accession>A0A5K7ZM19</accession>
<dbReference type="Pfam" id="PF02518">
    <property type="entry name" value="HATPase_c"/>
    <property type="match status" value="1"/>
</dbReference>
<feature type="domain" description="PAC" evidence="14">
    <location>
        <begin position="347"/>
        <end position="399"/>
    </location>
</feature>
<evidence type="ECO:0000313" key="17">
    <source>
        <dbReference type="Proteomes" id="UP000425960"/>
    </source>
</evidence>
<dbReference type="SUPFAM" id="SSF158472">
    <property type="entry name" value="HAMP domain-like"/>
    <property type="match status" value="1"/>
</dbReference>
<evidence type="ECO:0000313" key="16">
    <source>
        <dbReference type="EMBL" id="BBO82196.1"/>
    </source>
</evidence>
<dbReference type="Gene3D" id="3.30.565.10">
    <property type="entry name" value="Histidine kinase-like ATPase, C-terminal domain"/>
    <property type="match status" value="1"/>
</dbReference>
<dbReference type="Gene3D" id="3.30.450.290">
    <property type="match status" value="1"/>
</dbReference>
<dbReference type="InterPro" id="IPR004358">
    <property type="entry name" value="Sig_transdc_His_kin-like_C"/>
</dbReference>
<dbReference type="GO" id="GO:0006355">
    <property type="term" value="P:regulation of DNA-templated transcription"/>
    <property type="evidence" value="ECO:0007669"/>
    <property type="project" value="InterPro"/>
</dbReference>
<dbReference type="SMART" id="SM00387">
    <property type="entry name" value="HATPase_c"/>
    <property type="match status" value="1"/>
</dbReference>
<dbReference type="PRINTS" id="PR00344">
    <property type="entry name" value="BCTRLSENSOR"/>
</dbReference>
<dbReference type="AlphaFoldDB" id="A0A5K7ZM19"/>
<dbReference type="GO" id="GO:0000155">
    <property type="term" value="F:phosphorelay sensor kinase activity"/>
    <property type="evidence" value="ECO:0007669"/>
    <property type="project" value="InterPro"/>
</dbReference>
<reference evidence="16 17" key="1">
    <citation type="submission" date="2019-11" db="EMBL/GenBank/DDBJ databases">
        <title>Comparative genomics of hydrocarbon-degrading Desulfosarcina strains.</title>
        <authorList>
            <person name="Watanabe M."/>
            <person name="Kojima H."/>
            <person name="Fukui M."/>
        </authorList>
    </citation>
    <scope>NUCLEOTIDE SEQUENCE [LARGE SCALE GENOMIC DNA]</scope>
    <source>
        <strain evidence="16 17">28bB2T</strain>
    </source>
</reference>
<sequence length="768" mass="86339">MIELILRIRNSLAAKLILAVGIVLLITIATWAFFNIRYQKEKMMKNMVAGTDRLTTTIRLGTHYAMMLNSRDEINQIINNIGRQPEIKNIRIYNKAGEIKYTNNPNEVEQTTNIKAEACHICHRTDPPMADVPLEGRTRIFPSPAGYRLLGIISPIRNEPGCSTGDCHVHPEDKKILGALDVVISLESTDRELLMEERGIIGLAGFVFLITSAMIFVFVLRFVNQPIRRLIDGTRRIARGDYASKVRLPQADELGQLAVAVNQMSDEIASSQRELNNQRDEYQNLFERVPCLITVQDHNYRLLRYNHEFSQRFSPEPGDFCYHAYKGRSEKCVACPVDKTFADGLSHHTEESGVDKDGSTKHWLVRTSPIKDASGLIVAAMEISLDITQRRQLEVDLQKSEKKYHAIFSNIPNPVFVLDLETLRIVDCNRSVTTVYGFSVEEMVGRSFMTLFHPDERDHYAFKVVTCSMINQARHLNREGKGLFVNIRISPSEYSGQKVLLVTTSDITKRLEAEQQLIQASKMATLGEMATGVAHELNQPLSVIKTVSSFCMRKINAAEPIAEEILSTMLGKVDNNVDRATRIINHMRQFARKSDMQMDHIQLNDVLKSAFEIFSQQLKVRGIRVEWDVCETLPRIHGDPSRLEQVFINLLLNARDAIESQWSDAPATDADNAKTIQLWTGMEDSRVTCRVCDTGTGMPETIVEKIFEPFFTTKEVGKGTGLGLSISYGIVKECGGTIEATANVPHGTCFILRFPVAGETAEKNGGNT</sequence>
<keyword evidence="11" id="KW-1133">Transmembrane helix</keyword>
<proteinExistence type="predicted"/>
<keyword evidence="9" id="KW-0902">Two-component regulatory system</keyword>
<dbReference type="NCBIfam" id="TIGR00229">
    <property type="entry name" value="sensory_box"/>
    <property type="match status" value="1"/>
</dbReference>
<dbReference type="PROSITE" id="PS50885">
    <property type="entry name" value="HAMP"/>
    <property type="match status" value="1"/>
</dbReference>
<dbReference type="CDD" id="cd00082">
    <property type="entry name" value="HisKA"/>
    <property type="match status" value="1"/>
</dbReference>
<dbReference type="SUPFAM" id="SSF55874">
    <property type="entry name" value="ATPase domain of HSP90 chaperone/DNA topoisomerase II/histidine kinase"/>
    <property type="match status" value="1"/>
</dbReference>
<evidence type="ECO:0000259" key="15">
    <source>
        <dbReference type="PROSITE" id="PS50885"/>
    </source>
</evidence>
<evidence type="ECO:0000256" key="4">
    <source>
        <dbReference type="ARBA" id="ARBA00022553"/>
    </source>
</evidence>
<evidence type="ECO:0000259" key="13">
    <source>
        <dbReference type="PROSITE" id="PS50112"/>
    </source>
</evidence>
<evidence type="ECO:0000256" key="8">
    <source>
        <dbReference type="ARBA" id="ARBA00022840"/>
    </source>
</evidence>
<dbReference type="Gene3D" id="3.30.450.20">
    <property type="entry name" value="PAS domain"/>
    <property type="match status" value="2"/>
</dbReference>
<dbReference type="PANTHER" id="PTHR43065">
    <property type="entry name" value="SENSOR HISTIDINE KINASE"/>
    <property type="match status" value="1"/>
</dbReference>
<dbReference type="Proteomes" id="UP000425960">
    <property type="component" value="Chromosome"/>
</dbReference>
<dbReference type="PROSITE" id="PS50113">
    <property type="entry name" value="PAC"/>
    <property type="match status" value="1"/>
</dbReference>
<evidence type="ECO:0000256" key="10">
    <source>
        <dbReference type="SAM" id="Coils"/>
    </source>
</evidence>
<organism evidence="16 17">
    <name type="scientific">Desulfosarcina ovata subsp. sediminis</name>
    <dbReference type="NCBI Taxonomy" id="885957"/>
    <lineage>
        <taxon>Bacteria</taxon>
        <taxon>Pseudomonadati</taxon>
        <taxon>Thermodesulfobacteriota</taxon>
        <taxon>Desulfobacteria</taxon>
        <taxon>Desulfobacterales</taxon>
        <taxon>Desulfosarcinaceae</taxon>
        <taxon>Desulfosarcina</taxon>
    </lineage>
</organism>
<name>A0A5K7ZM19_9BACT</name>
<dbReference type="Pfam" id="PF00672">
    <property type="entry name" value="HAMP"/>
    <property type="match status" value="1"/>
</dbReference>
<keyword evidence="11" id="KW-0472">Membrane</keyword>
<dbReference type="EMBL" id="AP021876">
    <property type="protein sequence ID" value="BBO82196.1"/>
    <property type="molecule type" value="Genomic_DNA"/>
</dbReference>
<dbReference type="InterPro" id="IPR036890">
    <property type="entry name" value="HATPase_C_sf"/>
</dbReference>
<evidence type="ECO:0000256" key="5">
    <source>
        <dbReference type="ARBA" id="ARBA00022679"/>
    </source>
</evidence>
<dbReference type="Pfam" id="PF08448">
    <property type="entry name" value="PAS_4"/>
    <property type="match status" value="1"/>
</dbReference>
<dbReference type="Gene3D" id="6.10.340.10">
    <property type="match status" value="1"/>
</dbReference>
<feature type="coiled-coil region" evidence="10">
    <location>
        <begin position="261"/>
        <end position="288"/>
    </location>
</feature>
<dbReference type="InterPro" id="IPR005467">
    <property type="entry name" value="His_kinase_dom"/>
</dbReference>
<dbReference type="InterPro" id="IPR003594">
    <property type="entry name" value="HATPase_dom"/>
</dbReference>
<dbReference type="Gene3D" id="1.10.287.130">
    <property type="match status" value="1"/>
</dbReference>
<dbReference type="InterPro" id="IPR036097">
    <property type="entry name" value="HisK_dim/P_sf"/>
</dbReference>
<comment type="catalytic activity">
    <reaction evidence="1">
        <text>ATP + protein L-histidine = ADP + protein N-phospho-L-histidine.</text>
        <dbReference type="EC" id="2.7.13.3"/>
    </reaction>
</comment>
<dbReference type="EC" id="2.7.13.3" evidence="3"/>
<evidence type="ECO:0000259" key="14">
    <source>
        <dbReference type="PROSITE" id="PS50113"/>
    </source>
</evidence>
<dbReference type="RefSeq" id="WP_155322717.1">
    <property type="nucleotide sequence ID" value="NZ_AP021876.1"/>
</dbReference>
<dbReference type="PANTHER" id="PTHR43065:SF42">
    <property type="entry name" value="TWO-COMPONENT SENSOR PPRA"/>
    <property type="match status" value="1"/>
</dbReference>
<feature type="transmembrane region" description="Helical" evidence="11">
    <location>
        <begin position="12"/>
        <end position="34"/>
    </location>
</feature>
<evidence type="ECO:0000256" key="7">
    <source>
        <dbReference type="ARBA" id="ARBA00022777"/>
    </source>
</evidence>
<dbReference type="InterPro" id="IPR000700">
    <property type="entry name" value="PAS-assoc_C"/>
</dbReference>
<dbReference type="InterPro" id="IPR003660">
    <property type="entry name" value="HAMP_dom"/>
</dbReference>
<keyword evidence="7 16" id="KW-0418">Kinase</keyword>
<protein>
    <recommendedName>
        <fullName evidence="3">histidine kinase</fullName>
        <ecNumber evidence="3">2.7.13.3</ecNumber>
    </recommendedName>
</protein>
<keyword evidence="5" id="KW-0808">Transferase</keyword>
<dbReference type="KEGG" id="dov:DSCO28_27620"/>
<keyword evidence="4" id="KW-0597">Phosphoprotein</keyword>
<evidence type="ECO:0000256" key="9">
    <source>
        <dbReference type="ARBA" id="ARBA00023012"/>
    </source>
</evidence>
<gene>
    <name evidence="16" type="ORF">DSCO28_27620</name>
</gene>
<dbReference type="InterPro" id="IPR013656">
    <property type="entry name" value="PAS_4"/>
</dbReference>